<name>A0A6G1I706_9PEZI</name>
<accession>A0A6G1I706</accession>
<keyword evidence="5" id="KW-0687">Ribonucleoprotein</keyword>
<dbReference type="Proteomes" id="UP000799640">
    <property type="component" value="Unassembled WGS sequence"/>
</dbReference>
<sequence length="97" mass="10977">MITRYLASVTTKFNPFTPGAKTARVFLANLPPNARQNMQINTTVLPRASVEPATLDIKFKDGKEMTIDLEKMKINDVAVEVDRHSRMLQRQEDLSNS</sequence>
<dbReference type="FunFam" id="3.40.30.10:FF:000260">
    <property type="entry name" value="Mitochondrial ribosomal protein L44"/>
    <property type="match status" value="1"/>
</dbReference>
<evidence type="ECO:0000256" key="3">
    <source>
        <dbReference type="ARBA" id="ARBA00022980"/>
    </source>
</evidence>
<evidence type="ECO:0000313" key="7">
    <source>
        <dbReference type="EMBL" id="KAF2403849.1"/>
    </source>
</evidence>
<dbReference type="PANTHER" id="PTHR28236:SF1">
    <property type="entry name" value="LARGE RIBOSOMAL SUBUNIT PROTEIN ML53"/>
    <property type="match status" value="1"/>
</dbReference>
<dbReference type="Gene3D" id="3.40.30.10">
    <property type="entry name" value="Glutaredoxin"/>
    <property type="match status" value="1"/>
</dbReference>
<evidence type="ECO:0000256" key="5">
    <source>
        <dbReference type="ARBA" id="ARBA00023274"/>
    </source>
</evidence>
<dbReference type="GO" id="GO:0005762">
    <property type="term" value="C:mitochondrial large ribosomal subunit"/>
    <property type="evidence" value="ECO:0007669"/>
    <property type="project" value="TreeGrafter"/>
</dbReference>
<evidence type="ECO:0000256" key="2">
    <source>
        <dbReference type="ARBA" id="ARBA00005557"/>
    </source>
</evidence>
<dbReference type="PANTHER" id="PTHR28236">
    <property type="entry name" value="54S RIBOSOMAL PROTEIN L44, MITOCHONDRIAL"/>
    <property type="match status" value="1"/>
</dbReference>
<comment type="similarity">
    <text evidence="2">Belongs to the mitochondrion-specific ribosomal protein mL53 family.</text>
</comment>
<keyword evidence="4" id="KW-0496">Mitochondrion</keyword>
<protein>
    <recommendedName>
        <fullName evidence="6">Large ribosomal subunit protein mL53</fullName>
    </recommendedName>
</protein>
<keyword evidence="3 7" id="KW-0689">Ribosomal protein</keyword>
<dbReference type="EMBL" id="ML996689">
    <property type="protein sequence ID" value="KAF2403849.1"/>
    <property type="molecule type" value="Genomic_DNA"/>
</dbReference>
<dbReference type="OrthoDB" id="4136894at2759"/>
<evidence type="ECO:0000256" key="1">
    <source>
        <dbReference type="ARBA" id="ARBA00004173"/>
    </source>
</evidence>
<keyword evidence="8" id="KW-1185">Reference proteome</keyword>
<dbReference type="InterPro" id="IPR019716">
    <property type="entry name" value="Ribosomal_mL53"/>
</dbReference>
<comment type="subcellular location">
    <subcellularLocation>
        <location evidence="1">Mitochondrion</location>
    </subcellularLocation>
</comment>
<dbReference type="AlphaFoldDB" id="A0A6G1I706"/>
<evidence type="ECO:0000256" key="6">
    <source>
        <dbReference type="ARBA" id="ARBA00035180"/>
    </source>
</evidence>
<dbReference type="GO" id="GO:0003735">
    <property type="term" value="F:structural constituent of ribosome"/>
    <property type="evidence" value="ECO:0007669"/>
    <property type="project" value="TreeGrafter"/>
</dbReference>
<proteinExistence type="inferred from homology"/>
<gene>
    <name evidence="7" type="ORF">EJ06DRAFT_579774</name>
</gene>
<dbReference type="InterPro" id="IPR042776">
    <property type="entry name" value="Ribosomal_mL53_fung"/>
</dbReference>
<evidence type="ECO:0000256" key="4">
    <source>
        <dbReference type="ARBA" id="ARBA00023128"/>
    </source>
</evidence>
<organism evidence="7 8">
    <name type="scientific">Trichodelitschia bisporula</name>
    <dbReference type="NCBI Taxonomy" id="703511"/>
    <lineage>
        <taxon>Eukaryota</taxon>
        <taxon>Fungi</taxon>
        <taxon>Dikarya</taxon>
        <taxon>Ascomycota</taxon>
        <taxon>Pezizomycotina</taxon>
        <taxon>Dothideomycetes</taxon>
        <taxon>Dothideomycetes incertae sedis</taxon>
        <taxon>Phaeotrichales</taxon>
        <taxon>Phaeotrichaceae</taxon>
        <taxon>Trichodelitschia</taxon>
    </lineage>
</organism>
<dbReference type="Pfam" id="PF10780">
    <property type="entry name" value="MRP_L53"/>
    <property type="match status" value="1"/>
</dbReference>
<evidence type="ECO:0000313" key="8">
    <source>
        <dbReference type="Proteomes" id="UP000799640"/>
    </source>
</evidence>
<reference evidence="7" key="1">
    <citation type="journal article" date="2020" name="Stud. Mycol.">
        <title>101 Dothideomycetes genomes: a test case for predicting lifestyles and emergence of pathogens.</title>
        <authorList>
            <person name="Haridas S."/>
            <person name="Albert R."/>
            <person name="Binder M."/>
            <person name="Bloem J."/>
            <person name="Labutti K."/>
            <person name="Salamov A."/>
            <person name="Andreopoulos B."/>
            <person name="Baker S."/>
            <person name="Barry K."/>
            <person name="Bills G."/>
            <person name="Bluhm B."/>
            <person name="Cannon C."/>
            <person name="Castanera R."/>
            <person name="Culley D."/>
            <person name="Daum C."/>
            <person name="Ezra D."/>
            <person name="Gonzalez J."/>
            <person name="Henrissat B."/>
            <person name="Kuo A."/>
            <person name="Liang C."/>
            <person name="Lipzen A."/>
            <person name="Lutzoni F."/>
            <person name="Magnuson J."/>
            <person name="Mondo S."/>
            <person name="Nolan M."/>
            <person name="Ohm R."/>
            <person name="Pangilinan J."/>
            <person name="Park H.-J."/>
            <person name="Ramirez L."/>
            <person name="Alfaro M."/>
            <person name="Sun H."/>
            <person name="Tritt A."/>
            <person name="Yoshinaga Y."/>
            <person name="Zwiers L.-H."/>
            <person name="Turgeon B."/>
            <person name="Goodwin S."/>
            <person name="Spatafora J."/>
            <person name="Crous P."/>
            <person name="Grigoriev I."/>
        </authorList>
    </citation>
    <scope>NUCLEOTIDE SEQUENCE</scope>
    <source>
        <strain evidence="7">CBS 262.69</strain>
    </source>
</reference>